<evidence type="ECO:0000313" key="2">
    <source>
        <dbReference type="Proteomes" id="UP000777002"/>
    </source>
</evidence>
<sequence>MRFSMMASHSLNRALKDDEFVELDELLAQLDEDSLAMDASQADGFLTALCLLPQEVPPTEWMPLIFCAPTAKPSVLKEPLQTRLEELLYRRYREINHRLAQRQPIDPIVFDPEDDNGEPLTGEDEIVALQPFASGFLTAAQKWSGLLDSDNPEVTSALVGVWRHLPEEEIGDFASVRDELLSESPLENLDDAIEDIAICIKQIASVTRGFSDDKKQGQGINRSSRRRH</sequence>
<dbReference type="SUPFAM" id="SSF101327">
    <property type="entry name" value="YgfB-like"/>
    <property type="match status" value="1"/>
</dbReference>
<evidence type="ECO:0000313" key="1">
    <source>
        <dbReference type="EMBL" id="MBM6927751.1"/>
    </source>
</evidence>
<gene>
    <name evidence="1" type="ORF">H5985_00450</name>
</gene>
<dbReference type="Pfam" id="PF03695">
    <property type="entry name" value="UPF0149"/>
    <property type="match status" value="1"/>
</dbReference>
<dbReference type="Gene3D" id="1.20.120.740">
    <property type="entry name" value="YgfB uncharacterised protein family UPF0149, PF03695"/>
    <property type="match status" value="1"/>
</dbReference>
<dbReference type="EMBL" id="JACJKX010000001">
    <property type="protein sequence ID" value="MBM6927751.1"/>
    <property type="molecule type" value="Genomic_DNA"/>
</dbReference>
<keyword evidence="2" id="KW-1185">Reference proteome</keyword>
<name>A0ABS2GRE2_9BURK</name>
<dbReference type="InterPro" id="IPR036255">
    <property type="entry name" value="YgfB-like_sf"/>
</dbReference>
<dbReference type="RefSeq" id="WP_205049346.1">
    <property type="nucleotide sequence ID" value="NZ_JACJKX010000001.1"/>
</dbReference>
<dbReference type="InterPro" id="IPR011978">
    <property type="entry name" value="YgfB-like"/>
</dbReference>
<protein>
    <submittedName>
        <fullName evidence="1">YecA family protein</fullName>
    </submittedName>
</protein>
<proteinExistence type="predicted"/>
<comment type="caution">
    <text evidence="1">The sequence shown here is derived from an EMBL/GenBank/DDBJ whole genome shotgun (WGS) entry which is preliminary data.</text>
</comment>
<dbReference type="Proteomes" id="UP000777002">
    <property type="component" value="Unassembled WGS sequence"/>
</dbReference>
<accession>A0ABS2GRE2</accession>
<reference evidence="1 2" key="1">
    <citation type="journal article" date="2021" name="Sci. Rep.">
        <title>The distribution of antibiotic resistance genes in chicken gut microbiota commensals.</title>
        <authorList>
            <person name="Juricova H."/>
            <person name="Matiasovicova J."/>
            <person name="Kubasova T."/>
            <person name="Cejkova D."/>
            <person name="Rychlik I."/>
        </authorList>
    </citation>
    <scope>NUCLEOTIDE SEQUENCE [LARGE SCALE GENOMIC DNA]</scope>
    <source>
        <strain evidence="1 2">An562</strain>
    </source>
</reference>
<organism evidence="1 2">
    <name type="scientific">Parasutterella secunda</name>
    <dbReference type="NCBI Taxonomy" id="626947"/>
    <lineage>
        <taxon>Bacteria</taxon>
        <taxon>Pseudomonadati</taxon>
        <taxon>Pseudomonadota</taxon>
        <taxon>Betaproteobacteria</taxon>
        <taxon>Burkholderiales</taxon>
        <taxon>Sutterellaceae</taxon>
        <taxon>Parasutterella</taxon>
    </lineage>
</organism>
<dbReference type="NCBIfam" id="TIGR02292">
    <property type="entry name" value="ygfB_yecA"/>
    <property type="match status" value="1"/>
</dbReference>